<dbReference type="EMBL" id="CM007648">
    <property type="protein sequence ID" value="ONM14307.1"/>
    <property type="molecule type" value="Genomic_DNA"/>
</dbReference>
<sequence length="134" mass="14749">MICAEDRPTINHGRWPMISAPASSHAVNGRWPRIRPIGGEGAANISTLPSKLGGEKVVYDATKKIFSSSSGLAEDILFLFTDWLSLLREIVNIETRIVILMWTGNSVTRPFRVAGTDTLAPGYQQRLEKHSGET</sequence>
<dbReference type="AlphaFoldDB" id="A0A1D6E0Q7"/>
<gene>
    <name evidence="1" type="ORF">ZEAMMB73_Zm00001d002437</name>
</gene>
<name>A0A1D6E0Q7_MAIZE</name>
<evidence type="ECO:0000313" key="1">
    <source>
        <dbReference type="EMBL" id="ONM14307.1"/>
    </source>
</evidence>
<protein>
    <submittedName>
        <fullName evidence="1">Uncharacterized protein</fullName>
    </submittedName>
</protein>
<organism evidence="1">
    <name type="scientific">Zea mays</name>
    <name type="common">Maize</name>
    <dbReference type="NCBI Taxonomy" id="4577"/>
    <lineage>
        <taxon>Eukaryota</taxon>
        <taxon>Viridiplantae</taxon>
        <taxon>Streptophyta</taxon>
        <taxon>Embryophyta</taxon>
        <taxon>Tracheophyta</taxon>
        <taxon>Spermatophyta</taxon>
        <taxon>Magnoliopsida</taxon>
        <taxon>Liliopsida</taxon>
        <taxon>Poales</taxon>
        <taxon>Poaceae</taxon>
        <taxon>PACMAD clade</taxon>
        <taxon>Panicoideae</taxon>
        <taxon>Andropogonodae</taxon>
        <taxon>Andropogoneae</taxon>
        <taxon>Tripsacinae</taxon>
        <taxon>Zea</taxon>
    </lineage>
</organism>
<accession>A0A1D6E0Q7</accession>
<proteinExistence type="predicted"/>
<reference evidence="1" key="1">
    <citation type="submission" date="2015-12" db="EMBL/GenBank/DDBJ databases">
        <title>Update maize B73 reference genome by single molecule sequencing technologies.</title>
        <authorList>
            <consortium name="Maize Genome Sequencing Project"/>
            <person name="Ware D."/>
        </authorList>
    </citation>
    <scope>NUCLEOTIDE SEQUENCE [LARGE SCALE GENOMIC DNA]</scope>
    <source>
        <tissue evidence="1">Seedling</tissue>
    </source>
</reference>
<dbReference type="InParanoid" id="A0A1D6E0Q7"/>